<dbReference type="HAMAP" id="MF_00638">
    <property type="entry name" value="Anti_sigma_B"/>
    <property type="match status" value="1"/>
</dbReference>
<dbReference type="InterPro" id="IPR003594">
    <property type="entry name" value="HATPase_dom"/>
</dbReference>
<keyword evidence="4 6" id="KW-0418">Kinase</keyword>
<comment type="similarity">
    <text evidence="6">Belongs to the anti-sigma-factor family.</text>
</comment>
<dbReference type="RefSeq" id="WP_122916887.1">
    <property type="nucleotide sequence ID" value="NZ_RHHQ01000005.1"/>
</dbReference>
<feature type="domain" description="Histidine kinase/HSP90-like ATPase" evidence="7">
    <location>
        <begin position="14"/>
        <end position="142"/>
    </location>
</feature>
<dbReference type="GO" id="GO:0106310">
    <property type="term" value="F:protein serine kinase activity"/>
    <property type="evidence" value="ECO:0007669"/>
    <property type="project" value="RHEA"/>
</dbReference>
<evidence type="ECO:0000256" key="6">
    <source>
        <dbReference type="HAMAP-Rule" id="MF_00638"/>
    </source>
</evidence>
<gene>
    <name evidence="6 8" type="primary">rsbW</name>
    <name evidence="8" type="ORF">EDM56_05525</name>
</gene>
<evidence type="ECO:0000313" key="8">
    <source>
        <dbReference type="EMBL" id="RNB91495.1"/>
    </source>
</evidence>
<evidence type="ECO:0000256" key="5">
    <source>
        <dbReference type="ARBA" id="ARBA00022840"/>
    </source>
</evidence>
<evidence type="ECO:0000256" key="3">
    <source>
        <dbReference type="ARBA" id="ARBA00022741"/>
    </source>
</evidence>
<dbReference type="CDD" id="cd16936">
    <property type="entry name" value="HATPase_RsbW-like"/>
    <property type="match status" value="1"/>
</dbReference>
<accession>A0A3M8DVJ1</accession>
<dbReference type="NCBIfam" id="TIGR01924">
    <property type="entry name" value="rsbW_low_gc"/>
    <property type="match status" value="1"/>
</dbReference>
<reference evidence="8 9" key="1">
    <citation type="submission" date="2018-10" db="EMBL/GenBank/DDBJ databases">
        <title>Phylogenomics of Brevibacillus.</title>
        <authorList>
            <person name="Dunlap C."/>
        </authorList>
    </citation>
    <scope>NUCLEOTIDE SEQUENCE [LARGE SCALE GENOMIC DNA]</scope>
    <source>
        <strain evidence="8 9">JCM 15716</strain>
    </source>
</reference>
<dbReference type="SUPFAM" id="SSF55874">
    <property type="entry name" value="ATPase domain of HSP90 chaperone/DNA topoisomerase II/histidine kinase"/>
    <property type="match status" value="1"/>
</dbReference>
<dbReference type="InterPro" id="IPR010193">
    <property type="entry name" value="RsbW"/>
</dbReference>
<name>A0A3M8DVJ1_9BACL</name>
<sequence length="161" mass="17737">MNINGSADVIDLTIPARLEYIGVARLLVSGVANRAGLTYDDIEDVKLAVAEACTNAVQHAYLEQEGSIRIQCQLFCDRLLIQVADDGVSFDMEREKMKMGPIDREASIETITEGGLGLFLIHSLMDEVDVRNDQGIVVSMVKYVQRDGVAEDVDAFTRTEI</sequence>
<dbReference type="GO" id="GO:0005524">
    <property type="term" value="F:ATP binding"/>
    <property type="evidence" value="ECO:0007669"/>
    <property type="project" value="UniProtKB-KW"/>
</dbReference>
<dbReference type="InterPro" id="IPR050267">
    <property type="entry name" value="Anti-sigma-factor_SerPK"/>
</dbReference>
<dbReference type="GO" id="GO:0004674">
    <property type="term" value="F:protein serine/threonine kinase activity"/>
    <property type="evidence" value="ECO:0007669"/>
    <property type="project" value="UniProtKB-KW"/>
</dbReference>
<dbReference type="PANTHER" id="PTHR35526">
    <property type="entry name" value="ANTI-SIGMA-F FACTOR RSBW-RELATED"/>
    <property type="match status" value="1"/>
</dbReference>
<dbReference type="Proteomes" id="UP000271031">
    <property type="component" value="Unassembled WGS sequence"/>
</dbReference>
<evidence type="ECO:0000256" key="2">
    <source>
        <dbReference type="ARBA" id="ARBA00022679"/>
    </source>
</evidence>
<dbReference type="InterPro" id="IPR036890">
    <property type="entry name" value="HATPase_C_sf"/>
</dbReference>
<dbReference type="Gene3D" id="3.30.565.10">
    <property type="entry name" value="Histidine kinase-like ATPase, C-terminal domain"/>
    <property type="match status" value="1"/>
</dbReference>
<dbReference type="AlphaFoldDB" id="A0A3M8DVJ1"/>
<comment type="catalytic activity">
    <reaction evidence="6">
        <text>L-seryl-[protein] + ATP = O-phospho-L-seryl-[protein] + ADP + H(+)</text>
        <dbReference type="Rhea" id="RHEA:17989"/>
        <dbReference type="Rhea" id="RHEA-COMP:9863"/>
        <dbReference type="Rhea" id="RHEA-COMP:11604"/>
        <dbReference type="ChEBI" id="CHEBI:15378"/>
        <dbReference type="ChEBI" id="CHEBI:29999"/>
        <dbReference type="ChEBI" id="CHEBI:30616"/>
        <dbReference type="ChEBI" id="CHEBI:83421"/>
        <dbReference type="ChEBI" id="CHEBI:456216"/>
        <dbReference type="EC" id="2.7.11.1"/>
    </reaction>
</comment>
<evidence type="ECO:0000259" key="7">
    <source>
        <dbReference type="Pfam" id="PF13581"/>
    </source>
</evidence>
<dbReference type="EC" id="2.7.11.1" evidence="6"/>
<comment type="catalytic activity">
    <reaction evidence="6">
        <text>L-threonyl-[protein] + ATP = O-phospho-L-threonyl-[protein] + ADP + H(+)</text>
        <dbReference type="Rhea" id="RHEA:46608"/>
        <dbReference type="Rhea" id="RHEA-COMP:11060"/>
        <dbReference type="Rhea" id="RHEA-COMP:11605"/>
        <dbReference type="ChEBI" id="CHEBI:15378"/>
        <dbReference type="ChEBI" id="CHEBI:30013"/>
        <dbReference type="ChEBI" id="CHEBI:30616"/>
        <dbReference type="ChEBI" id="CHEBI:61977"/>
        <dbReference type="ChEBI" id="CHEBI:456216"/>
        <dbReference type="EC" id="2.7.11.1"/>
    </reaction>
</comment>
<keyword evidence="9" id="KW-1185">Reference proteome</keyword>
<dbReference type="Pfam" id="PF13581">
    <property type="entry name" value="HATPase_c_2"/>
    <property type="match status" value="1"/>
</dbReference>
<dbReference type="PANTHER" id="PTHR35526:SF9">
    <property type="entry name" value="SERINE-PROTEIN KINASE RSBW"/>
    <property type="match status" value="1"/>
</dbReference>
<proteinExistence type="inferred from homology"/>
<comment type="function">
    <text evidence="6">Negative regulator of sigma-B activity. Phosphorylates and inactivates its specific antagonist protein, RsbV. Upon phosphorylation of RsbV, RsbW is released and binds to sigma-B, thereby blocking its ability to form an RNA polymerase holoenzyme (E-sigma-B).</text>
</comment>
<dbReference type="GO" id="GO:0016989">
    <property type="term" value="F:sigma factor antagonist activity"/>
    <property type="evidence" value="ECO:0007669"/>
    <property type="project" value="InterPro"/>
</dbReference>
<keyword evidence="5 6" id="KW-0067">ATP-binding</keyword>
<protein>
    <recommendedName>
        <fullName evidence="6">Serine-protein kinase RsbW</fullName>
        <ecNumber evidence="6">2.7.11.1</ecNumber>
    </recommendedName>
    <alternativeName>
        <fullName evidence="6">Anti-sigma-B factor</fullName>
    </alternativeName>
    <alternativeName>
        <fullName evidence="6">Sigma-B negative effector RsbW</fullName>
    </alternativeName>
</protein>
<evidence type="ECO:0000313" key="9">
    <source>
        <dbReference type="Proteomes" id="UP000271031"/>
    </source>
</evidence>
<keyword evidence="3 6" id="KW-0547">Nucleotide-binding</keyword>
<keyword evidence="1 6" id="KW-0723">Serine/threonine-protein kinase</keyword>
<dbReference type="NCBIfam" id="NF003144">
    <property type="entry name" value="PRK04069.1"/>
    <property type="match status" value="1"/>
</dbReference>
<comment type="caution">
    <text evidence="8">The sequence shown here is derived from an EMBL/GenBank/DDBJ whole genome shotgun (WGS) entry which is preliminary data.</text>
</comment>
<organism evidence="8 9">
    <name type="scientific">Brevibacillus fluminis</name>
    <dbReference type="NCBI Taxonomy" id="511487"/>
    <lineage>
        <taxon>Bacteria</taxon>
        <taxon>Bacillati</taxon>
        <taxon>Bacillota</taxon>
        <taxon>Bacilli</taxon>
        <taxon>Bacillales</taxon>
        <taxon>Paenibacillaceae</taxon>
        <taxon>Brevibacillus</taxon>
    </lineage>
</organism>
<evidence type="ECO:0000256" key="1">
    <source>
        <dbReference type="ARBA" id="ARBA00022527"/>
    </source>
</evidence>
<keyword evidence="2 6" id="KW-0808">Transferase</keyword>
<dbReference type="EMBL" id="RHHQ01000005">
    <property type="protein sequence ID" value="RNB91495.1"/>
    <property type="molecule type" value="Genomic_DNA"/>
</dbReference>
<dbReference type="OrthoDB" id="9798941at2"/>
<evidence type="ECO:0000256" key="4">
    <source>
        <dbReference type="ARBA" id="ARBA00022777"/>
    </source>
</evidence>